<dbReference type="Pfam" id="PF00740">
    <property type="entry name" value="VP1_2"/>
    <property type="match status" value="2"/>
</dbReference>
<feature type="compositionally biased region" description="Polar residues" evidence="6">
    <location>
        <begin position="424"/>
        <end position="437"/>
    </location>
</feature>
<evidence type="ECO:0000259" key="7">
    <source>
        <dbReference type="Pfam" id="PF00740"/>
    </source>
</evidence>
<dbReference type="GO" id="GO:0005198">
    <property type="term" value="F:structural molecule activity"/>
    <property type="evidence" value="ECO:0007669"/>
    <property type="project" value="InterPro"/>
</dbReference>
<comment type="subcellular location">
    <subcellularLocation>
        <location evidence="1">Virion</location>
    </subcellularLocation>
</comment>
<feature type="compositionally biased region" description="Low complexity" evidence="6">
    <location>
        <begin position="32"/>
        <end position="45"/>
    </location>
</feature>
<dbReference type="Gene3D" id="2.170.30.10">
    <property type="entry name" value="Parvovirus coat protein VP1/VP2"/>
    <property type="match status" value="2"/>
</dbReference>
<dbReference type="InterPro" id="IPR001403">
    <property type="entry name" value="Parvovirus_coat"/>
</dbReference>
<reference evidence="8" key="1">
    <citation type="submission" date="2020-01" db="EMBL/GenBank/DDBJ databases">
        <title>Viral genomes from wild and zoo birds in China.</title>
        <authorList>
            <person name="Dai Z."/>
            <person name="Shan L.T."/>
            <person name="Yang X.S."/>
        </authorList>
    </citation>
    <scope>NUCLEOTIDE SEQUENCE</scope>
    <source>
        <strain evidence="8">Zftwig04par3</strain>
    </source>
</reference>
<accession>A0A7D3QK04</accession>
<dbReference type="EMBL" id="MT138330">
    <property type="protein sequence ID" value="QKE54996.1"/>
    <property type="molecule type" value="Genomic_DNA"/>
</dbReference>
<protein>
    <submittedName>
        <fullName evidence="8">Capsid protein</fullName>
    </submittedName>
</protein>
<proteinExistence type="inferred from homology"/>
<dbReference type="InterPro" id="IPR036952">
    <property type="entry name" value="VP1/VP2"/>
</dbReference>
<evidence type="ECO:0000256" key="5">
    <source>
        <dbReference type="ARBA" id="ARBA00022844"/>
    </source>
</evidence>
<feature type="domain" description="Coat protein VP1/VP2 Parvovirus" evidence="7">
    <location>
        <begin position="574"/>
        <end position="685"/>
    </location>
</feature>
<evidence type="ECO:0000256" key="6">
    <source>
        <dbReference type="SAM" id="MobiDB-lite"/>
    </source>
</evidence>
<comment type="similarity">
    <text evidence="2">Belongs to the parvoviridae capsid protein family.</text>
</comment>
<name>A0A7D3QK04_9VIRU</name>
<evidence type="ECO:0000256" key="2">
    <source>
        <dbReference type="ARBA" id="ARBA00005398"/>
    </source>
</evidence>
<keyword evidence="3" id="KW-1140">T=1 icosahedral capsid protein</keyword>
<dbReference type="SUPFAM" id="SSF88645">
    <property type="entry name" value="ssDNA viruses"/>
    <property type="match status" value="2"/>
</dbReference>
<dbReference type="InterPro" id="IPR016184">
    <property type="entry name" value="Capsid/spike_ssDNA_virus"/>
</dbReference>
<keyword evidence="5" id="KW-0946">Virion</keyword>
<feature type="region of interest" description="Disordered" evidence="6">
    <location>
        <begin position="1"/>
        <end position="45"/>
    </location>
</feature>
<evidence type="ECO:0000256" key="3">
    <source>
        <dbReference type="ARBA" id="ARBA00022431"/>
    </source>
</evidence>
<keyword evidence="4" id="KW-0167">Capsid protein</keyword>
<evidence type="ECO:0000313" key="8">
    <source>
        <dbReference type="EMBL" id="QKE54996.1"/>
    </source>
</evidence>
<organism evidence="8">
    <name type="scientific">Parvoviridae sp</name>
    <dbReference type="NCBI Taxonomy" id="1940570"/>
    <lineage>
        <taxon>Viruses</taxon>
        <taxon>Monodnaviria</taxon>
        <taxon>Shotokuvirae</taxon>
        <taxon>Cossaviricota</taxon>
        <taxon>Quintoviricetes</taxon>
        <taxon>Piccovirales</taxon>
        <taxon>Parvoviridae</taxon>
    </lineage>
</organism>
<feature type="region of interest" description="Disordered" evidence="6">
    <location>
        <begin position="424"/>
        <end position="457"/>
    </location>
</feature>
<evidence type="ECO:0000256" key="1">
    <source>
        <dbReference type="ARBA" id="ARBA00004328"/>
    </source>
</evidence>
<sequence>MSENGRHSPDSSGPSLKRSRMDSLSEDGPGRSGASASESGSGSGSAVCGNASGNWVGGAQFGSHGVTTRMSRNFSLPIYDGGNYKKISGESNSVMSVDKWSGYSTPWGYIDVNRWDLHFSPRAWQKLVNNYRGIKPKKMQVRICNIQVREAVYSGEQTIYNSSPNGSIMAVVDYDGKYPYVLGNMQFGHLTVAPYKVATLPQYGYTYSGCPDSTGFYCLEGGNCQVLRTGDTVEFSYTFTDAPMLDLSIVAQQANQMANPLLGSYMLRAFGIEKDNVTNISDTRYIAPGKYSAFYHNYLFGNLWQHSLYNGTLVQSDQARAKDVPLDSGEVEFPVEDVIIGDPRSGDGNEVIKDDTPIEPQPSCAVPPLRLSRKLASTLGGDNTRIVTQFAAAGSTTGWSSTDTSRAKRNGCLITFTRDSSGNVTTKMTGSSGSNLCDSDRDPVFPEGQDEQGDEGNLNLRTRYNVTRINELAHAPNTTWYKCVSYTTLKDGENSDTRATFDTIMDGPHGQCWQVDQSAISGRPMIAASTAEGGTIVWKQTAAPLMDEDWNVSCNPLAGAQSGTSVTQSVRDVLKERAVNVRGIFPGTCWQDKDIWYSGPIWCKIPDISNFHPKPLFGGYGLKNPPPQVFLKNNPIFIPNTSPNGIDNVSSSFVNQLASGQVSVEIEWECVPDQGVSWGPEMAQTYEDFGGEDKYCPNTEGHFVVGSNTQTRTLRKHL</sequence>
<dbReference type="GO" id="GO:0039615">
    <property type="term" value="C:T=1 icosahedral viral capsid"/>
    <property type="evidence" value="ECO:0007669"/>
    <property type="project" value="UniProtKB-KW"/>
</dbReference>
<evidence type="ECO:0000256" key="4">
    <source>
        <dbReference type="ARBA" id="ARBA00022561"/>
    </source>
</evidence>
<feature type="domain" description="Coat protein VP1/VP2 Parvovirus" evidence="7">
    <location>
        <begin position="41"/>
        <end position="267"/>
    </location>
</feature>